<evidence type="ECO:0000259" key="4">
    <source>
        <dbReference type="Pfam" id="PF00135"/>
    </source>
</evidence>
<keyword evidence="6" id="KW-1185">Reference proteome</keyword>
<evidence type="ECO:0000313" key="5">
    <source>
        <dbReference type="EMBL" id="KAJ4340281.1"/>
    </source>
</evidence>
<dbReference type="Proteomes" id="UP001140562">
    <property type="component" value="Unassembled WGS sequence"/>
</dbReference>
<dbReference type="Pfam" id="PF00135">
    <property type="entry name" value="COesterase"/>
    <property type="match status" value="1"/>
</dbReference>
<proteinExistence type="inferred from homology"/>
<feature type="chain" id="PRO_5041020389" description="Carboxylic ester hydrolase" evidence="3">
    <location>
        <begin position="24"/>
        <end position="580"/>
    </location>
</feature>
<comment type="similarity">
    <text evidence="1 3">Belongs to the type-B carboxylesterase/lipase family.</text>
</comment>
<protein>
    <recommendedName>
        <fullName evidence="3">Carboxylic ester hydrolase</fullName>
        <ecNumber evidence="3">3.1.1.-</ecNumber>
    </recommendedName>
</protein>
<name>A0A9W8X3X0_9PLEO</name>
<dbReference type="InterPro" id="IPR002018">
    <property type="entry name" value="CarbesteraseB"/>
</dbReference>
<dbReference type="InterPro" id="IPR019819">
    <property type="entry name" value="Carboxylesterase_B_CS"/>
</dbReference>
<dbReference type="PROSITE" id="PS00122">
    <property type="entry name" value="CARBOXYLESTERASE_B_1"/>
    <property type="match status" value="1"/>
</dbReference>
<dbReference type="AlphaFoldDB" id="A0A9W8X3X0"/>
<dbReference type="PROSITE" id="PS00941">
    <property type="entry name" value="CARBOXYLESTERASE_B_2"/>
    <property type="match status" value="1"/>
</dbReference>
<sequence length="580" mass="61166">MAPMHRVIAAAAICLLNGQSALAAPLLNAEDLAVDLGYGIYQGSHNFTTQLNVWKGIRYAAPPTGDLRFRAPVAPAANRAGVVNATTFAPQCPQAPPAPGPGAPAPSGDEDCLFLNVYAPNSEAGRKLPVLVWIHGGGYGAGNGRQDMSEIINANNNGFVAVAIQYRLGAFGFLSSADVQEDGALNAGILDMAYALQWVQDHIGRFGGDVSRVTISGESAGGGGVMLLGIGKNGTLGDSLFSGIVAASPYLPPQYDFDASVPTQKYESFASRAGCGNSTDTLSCLRGKDSVTLQTANTDENVASFYGNWAFLPVTEPDTGFVTTLPSDSLTAKRVNGEHVLVGNNANEGVAFVPSNITSTAALRTWLQGAYPDLDSSDFDAILAAYPASNDTNPDEFATTGLGPVTALDVSQFATGPQQRADNIYAEATFVCPSYWLTSAFTGDNRTAYHYQYSVPGALHGSDVSAYFGPATPNQPPQFTTTFRQIWGGFIEAAKPTTAQGLDDLIWPAWVNDGESRMLNLNTTGGVPFEASQSGISVNFTEYMEPGIQNDFSVVDALTWEGGRGARCEFWRSIASRVPA</sequence>
<dbReference type="EC" id="3.1.1.-" evidence="3"/>
<dbReference type="InterPro" id="IPR029058">
    <property type="entry name" value="AB_hydrolase_fold"/>
</dbReference>
<feature type="signal peptide" evidence="3">
    <location>
        <begin position="1"/>
        <end position="23"/>
    </location>
</feature>
<organism evidence="5 6">
    <name type="scientific">Didymella glomerata</name>
    <dbReference type="NCBI Taxonomy" id="749621"/>
    <lineage>
        <taxon>Eukaryota</taxon>
        <taxon>Fungi</taxon>
        <taxon>Dikarya</taxon>
        <taxon>Ascomycota</taxon>
        <taxon>Pezizomycotina</taxon>
        <taxon>Dothideomycetes</taxon>
        <taxon>Pleosporomycetidae</taxon>
        <taxon>Pleosporales</taxon>
        <taxon>Pleosporineae</taxon>
        <taxon>Didymellaceae</taxon>
        <taxon>Didymella</taxon>
    </lineage>
</organism>
<reference evidence="5" key="1">
    <citation type="submission" date="2022-10" db="EMBL/GenBank/DDBJ databases">
        <title>Tapping the CABI collections for fungal endophytes: first genome assemblies for Collariella, Neodidymelliopsis, Ascochyta clinopodiicola, Didymella pomorum, Didymosphaeria variabile, Neocosmospora piperis and Neocucurbitaria cava.</title>
        <authorList>
            <person name="Hill R."/>
        </authorList>
    </citation>
    <scope>NUCLEOTIDE SEQUENCE</scope>
    <source>
        <strain evidence="5">IMI 360193</strain>
    </source>
</reference>
<feature type="domain" description="Carboxylesterase type B" evidence="4">
    <location>
        <begin position="35"/>
        <end position="525"/>
    </location>
</feature>
<dbReference type="Gene3D" id="3.40.50.1820">
    <property type="entry name" value="alpha/beta hydrolase"/>
    <property type="match status" value="1"/>
</dbReference>
<evidence type="ECO:0000256" key="1">
    <source>
        <dbReference type="ARBA" id="ARBA00005964"/>
    </source>
</evidence>
<dbReference type="EMBL" id="JAPEUV010000017">
    <property type="protein sequence ID" value="KAJ4340281.1"/>
    <property type="molecule type" value="Genomic_DNA"/>
</dbReference>
<dbReference type="InterPro" id="IPR019826">
    <property type="entry name" value="Carboxylesterase_B_AS"/>
</dbReference>
<comment type="caution">
    <text evidence="5">The sequence shown here is derived from an EMBL/GenBank/DDBJ whole genome shotgun (WGS) entry which is preliminary data.</text>
</comment>
<dbReference type="SUPFAM" id="SSF53474">
    <property type="entry name" value="alpha/beta-Hydrolases"/>
    <property type="match status" value="1"/>
</dbReference>
<dbReference type="GO" id="GO:0016787">
    <property type="term" value="F:hydrolase activity"/>
    <property type="evidence" value="ECO:0007669"/>
    <property type="project" value="UniProtKB-KW"/>
</dbReference>
<accession>A0A9W8X3X0</accession>
<dbReference type="PANTHER" id="PTHR11559">
    <property type="entry name" value="CARBOXYLESTERASE"/>
    <property type="match status" value="1"/>
</dbReference>
<keyword evidence="3" id="KW-0732">Signal</keyword>
<dbReference type="OrthoDB" id="408631at2759"/>
<gene>
    <name evidence="5" type="ORF">N0V87_002573</name>
</gene>
<evidence type="ECO:0000256" key="3">
    <source>
        <dbReference type="RuleBase" id="RU361235"/>
    </source>
</evidence>
<keyword evidence="2 3" id="KW-0378">Hydrolase</keyword>
<evidence type="ECO:0000313" key="6">
    <source>
        <dbReference type="Proteomes" id="UP001140562"/>
    </source>
</evidence>
<dbReference type="InterPro" id="IPR050309">
    <property type="entry name" value="Type-B_Carboxylest/Lipase"/>
</dbReference>
<evidence type="ECO:0000256" key="2">
    <source>
        <dbReference type="ARBA" id="ARBA00022801"/>
    </source>
</evidence>